<reference evidence="1" key="1">
    <citation type="submission" date="2018-06" db="EMBL/GenBank/DDBJ databases">
        <authorList>
            <person name="Zhirakovskaya E."/>
        </authorList>
    </citation>
    <scope>NUCLEOTIDE SEQUENCE</scope>
</reference>
<sequence length="61" mass="7046">MEMCPICINEAAKKEFTGIVDGIVYYFCCKECENNFLAEPRRYVNCCAHSDKKNSHHKKGK</sequence>
<evidence type="ECO:0000313" key="1">
    <source>
        <dbReference type="EMBL" id="VAX35872.1"/>
    </source>
</evidence>
<protein>
    <submittedName>
        <fullName evidence="1">Uncharacterized protein</fullName>
    </submittedName>
</protein>
<organism evidence="1">
    <name type="scientific">hydrothermal vent metagenome</name>
    <dbReference type="NCBI Taxonomy" id="652676"/>
    <lineage>
        <taxon>unclassified sequences</taxon>
        <taxon>metagenomes</taxon>
        <taxon>ecological metagenomes</taxon>
    </lineage>
</organism>
<gene>
    <name evidence="1" type="ORF">MNBD_UNCLBAC01-1059</name>
</gene>
<dbReference type="InterPro" id="IPR009078">
    <property type="entry name" value="Ferritin-like_SF"/>
</dbReference>
<dbReference type="InterPro" id="IPR012348">
    <property type="entry name" value="RNR-like"/>
</dbReference>
<dbReference type="AlphaFoldDB" id="A0A3B1D5D0"/>
<proteinExistence type="predicted"/>
<accession>A0A3B1D5D0</accession>
<dbReference type="GO" id="GO:0016491">
    <property type="term" value="F:oxidoreductase activity"/>
    <property type="evidence" value="ECO:0007669"/>
    <property type="project" value="InterPro"/>
</dbReference>
<dbReference type="Gene3D" id="1.10.620.20">
    <property type="entry name" value="Ribonucleotide Reductase, subunit A"/>
    <property type="match status" value="1"/>
</dbReference>
<dbReference type="SUPFAM" id="SSF47240">
    <property type="entry name" value="Ferritin-like"/>
    <property type="match status" value="1"/>
</dbReference>
<dbReference type="EMBL" id="UOGJ01000074">
    <property type="protein sequence ID" value="VAX35872.1"/>
    <property type="molecule type" value="Genomic_DNA"/>
</dbReference>
<name>A0A3B1D5D0_9ZZZZ</name>